<name>A0ACB8ZHQ8_ARCLA</name>
<reference evidence="2" key="1">
    <citation type="journal article" date="2022" name="Mol. Ecol. Resour.">
        <title>The genomes of chicory, endive, great burdock and yacon provide insights into Asteraceae palaeo-polyploidization history and plant inulin production.</title>
        <authorList>
            <person name="Fan W."/>
            <person name="Wang S."/>
            <person name="Wang H."/>
            <person name="Wang A."/>
            <person name="Jiang F."/>
            <person name="Liu H."/>
            <person name="Zhao H."/>
            <person name="Xu D."/>
            <person name="Zhang Y."/>
        </authorList>
    </citation>
    <scope>NUCLEOTIDE SEQUENCE [LARGE SCALE GENOMIC DNA]</scope>
    <source>
        <strain evidence="2">cv. Niubang</strain>
    </source>
</reference>
<dbReference type="Proteomes" id="UP001055879">
    <property type="component" value="Linkage Group LG10"/>
</dbReference>
<proteinExistence type="predicted"/>
<keyword evidence="2" id="KW-1185">Reference proteome</keyword>
<accession>A0ACB8ZHQ8</accession>
<sequence>MFLVIRLLYFFRLAEIIGRSPFSPPSDYPTLFESDLHLMVLLNIFTMHLHHSSLQRRKAGKLLDFLFVGKLKIPNYIYHQGYKSRKRFVFRFYDFFMPL</sequence>
<protein>
    <submittedName>
        <fullName evidence="1">Uncharacterized protein</fullName>
    </submittedName>
</protein>
<reference evidence="1 2" key="2">
    <citation type="journal article" date="2022" name="Mol. Ecol. Resour.">
        <title>The genomes of chicory, endive, great burdock and yacon provide insights into Asteraceae paleo-polyploidization history and plant inulin production.</title>
        <authorList>
            <person name="Fan W."/>
            <person name="Wang S."/>
            <person name="Wang H."/>
            <person name="Wang A."/>
            <person name="Jiang F."/>
            <person name="Liu H."/>
            <person name="Zhao H."/>
            <person name="Xu D."/>
            <person name="Zhang Y."/>
        </authorList>
    </citation>
    <scope>NUCLEOTIDE SEQUENCE [LARGE SCALE GENOMIC DNA]</scope>
    <source>
        <strain evidence="2">cv. Niubang</strain>
    </source>
</reference>
<evidence type="ECO:0000313" key="1">
    <source>
        <dbReference type="EMBL" id="KAI3697537.1"/>
    </source>
</evidence>
<dbReference type="EMBL" id="CM042056">
    <property type="protein sequence ID" value="KAI3697537.1"/>
    <property type="molecule type" value="Genomic_DNA"/>
</dbReference>
<gene>
    <name evidence="1" type="ORF">L6452_30630</name>
</gene>
<comment type="caution">
    <text evidence="1">The sequence shown here is derived from an EMBL/GenBank/DDBJ whole genome shotgun (WGS) entry which is preliminary data.</text>
</comment>
<evidence type="ECO:0000313" key="2">
    <source>
        <dbReference type="Proteomes" id="UP001055879"/>
    </source>
</evidence>
<organism evidence="1 2">
    <name type="scientific">Arctium lappa</name>
    <name type="common">Greater burdock</name>
    <name type="synonym">Lappa major</name>
    <dbReference type="NCBI Taxonomy" id="4217"/>
    <lineage>
        <taxon>Eukaryota</taxon>
        <taxon>Viridiplantae</taxon>
        <taxon>Streptophyta</taxon>
        <taxon>Embryophyta</taxon>
        <taxon>Tracheophyta</taxon>
        <taxon>Spermatophyta</taxon>
        <taxon>Magnoliopsida</taxon>
        <taxon>eudicotyledons</taxon>
        <taxon>Gunneridae</taxon>
        <taxon>Pentapetalae</taxon>
        <taxon>asterids</taxon>
        <taxon>campanulids</taxon>
        <taxon>Asterales</taxon>
        <taxon>Asteraceae</taxon>
        <taxon>Carduoideae</taxon>
        <taxon>Cardueae</taxon>
        <taxon>Arctiinae</taxon>
        <taxon>Arctium</taxon>
    </lineage>
</organism>